<protein>
    <recommendedName>
        <fullName evidence="3">AAA+ ATPase domain-containing protein</fullName>
    </recommendedName>
</protein>
<dbReference type="PANTHER" id="PTHR20953">
    <property type="entry name" value="KINASE-RELATED"/>
    <property type="match status" value="1"/>
</dbReference>
<gene>
    <name evidence="4" type="ORF">Esi_0079_0034</name>
</gene>
<dbReference type="InterPro" id="IPR027417">
    <property type="entry name" value="P-loop_NTPase"/>
</dbReference>
<dbReference type="InterPro" id="IPR003593">
    <property type="entry name" value="AAA+_ATPase"/>
</dbReference>
<sequence>MNSAVLSSSVGRVKGRGKVYLCKDRGVLVTRYHLNCVVGKLEHLGLFGRDNMAGFDGLLHRVGVMRDKGGKIYGVTIRVGRYAKGMADMVDDLLFNHHTATGSGKRASQAPASILVLGRHGAGKTTLVRDMCRKLSSHETVVIVDTRSDIGGAGVVPHRRAIGEESRRVMVPQGMQQHEVILQAYRNHSPQTIVVDEISSQLDIEACMAVKARGIRVVAGAVGDLPYVLDSPEIGAALGGLEDIQRSANVDDDSDDQMERRAGSPVFEAVVELEGRAGGAAPQGAVVTNVEAVVDELLDKGCVTRPEMRAPVGEDDVMLDEDAGEDAAGGIGGHGSCTPFLRKVSRDQADKWVW</sequence>
<dbReference type="Pfam" id="PF19568">
    <property type="entry name" value="Spore_III_AA"/>
    <property type="match status" value="1"/>
</dbReference>
<feature type="domain" description="AAA+ ATPase" evidence="3">
    <location>
        <begin position="110"/>
        <end position="248"/>
    </location>
</feature>
<dbReference type="AlphaFoldDB" id="D7G6R4"/>
<dbReference type="InterPro" id="IPR045735">
    <property type="entry name" value="Spore_III_AA_AAA+_ATPase"/>
</dbReference>
<keyword evidence="5" id="KW-1185">Reference proteome</keyword>
<evidence type="ECO:0000313" key="4">
    <source>
        <dbReference type="EMBL" id="CBJ27608.1"/>
    </source>
</evidence>
<evidence type="ECO:0000259" key="3">
    <source>
        <dbReference type="SMART" id="SM00382"/>
    </source>
</evidence>
<dbReference type="PANTHER" id="PTHR20953:SF3">
    <property type="entry name" value="P-LOOP CONTAINING NUCLEOSIDE TRIPHOSPHATE HYDROLASES SUPERFAMILY PROTEIN"/>
    <property type="match status" value="1"/>
</dbReference>
<name>D7G6R4_ECTSI</name>
<dbReference type="OrthoDB" id="26838at2759"/>
<dbReference type="STRING" id="2880.D7G6R4"/>
<dbReference type="SUPFAM" id="SSF52540">
    <property type="entry name" value="P-loop containing nucleoside triphosphate hydrolases"/>
    <property type="match status" value="1"/>
</dbReference>
<dbReference type="InParanoid" id="D7G6R4"/>
<dbReference type="SMART" id="SM00382">
    <property type="entry name" value="AAA"/>
    <property type="match status" value="1"/>
</dbReference>
<proteinExistence type="predicted"/>
<reference evidence="4 5" key="1">
    <citation type="journal article" date="2010" name="Nature">
        <title>The Ectocarpus genome and the independent evolution of multicellularity in brown algae.</title>
        <authorList>
            <person name="Cock J.M."/>
            <person name="Sterck L."/>
            <person name="Rouze P."/>
            <person name="Scornet D."/>
            <person name="Allen A.E."/>
            <person name="Amoutzias G."/>
            <person name="Anthouard V."/>
            <person name="Artiguenave F."/>
            <person name="Aury J.M."/>
            <person name="Badger J.H."/>
            <person name="Beszteri B."/>
            <person name="Billiau K."/>
            <person name="Bonnet E."/>
            <person name="Bothwell J.H."/>
            <person name="Bowler C."/>
            <person name="Boyen C."/>
            <person name="Brownlee C."/>
            <person name="Carrano C.J."/>
            <person name="Charrier B."/>
            <person name="Cho G.Y."/>
            <person name="Coelho S.M."/>
            <person name="Collen J."/>
            <person name="Corre E."/>
            <person name="Da Silva C."/>
            <person name="Delage L."/>
            <person name="Delaroque N."/>
            <person name="Dittami S.M."/>
            <person name="Doulbeau S."/>
            <person name="Elias M."/>
            <person name="Farnham G."/>
            <person name="Gachon C.M."/>
            <person name="Gschloessl B."/>
            <person name="Heesch S."/>
            <person name="Jabbari K."/>
            <person name="Jubin C."/>
            <person name="Kawai H."/>
            <person name="Kimura K."/>
            <person name="Kloareg B."/>
            <person name="Kupper F.C."/>
            <person name="Lang D."/>
            <person name="Le Bail A."/>
            <person name="Leblanc C."/>
            <person name="Lerouge P."/>
            <person name="Lohr M."/>
            <person name="Lopez P.J."/>
            <person name="Martens C."/>
            <person name="Maumus F."/>
            <person name="Michel G."/>
            <person name="Miranda-Saavedra D."/>
            <person name="Morales J."/>
            <person name="Moreau H."/>
            <person name="Motomura T."/>
            <person name="Nagasato C."/>
            <person name="Napoli C.A."/>
            <person name="Nelson D.R."/>
            <person name="Nyvall-Collen P."/>
            <person name="Peters A.F."/>
            <person name="Pommier C."/>
            <person name="Potin P."/>
            <person name="Poulain J."/>
            <person name="Quesneville H."/>
            <person name="Read B."/>
            <person name="Rensing S.A."/>
            <person name="Ritter A."/>
            <person name="Rousvoal S."/>
            <person name="Samanta M."/>
            <person name="Samson G."/>
            <person name="Schroeder D.C."/>
            <person name="Segurens B."/>
            <person name="Strittmatter M."/>
            <person name="Tonon T."/>
            <person name="Tregear J.W."/>
            <person name="Valentin K."/>
            <person name="von Dassow P."/>
            <person name="Yamagishi T."/>
            <person name="Van de Peer Y."/>
            <person name="Wincker P."/>
        </authorList>
    </citation>
    <scope>NUCLEOTIDE SEQUENCE [LARGE SCALE GENOMIC DNA]</scope>
    <source>
        <strain evidence="5">Ec32 / CCAP1310/4</strain>
    </source>
</reference>
<dbReference type="Gene3D" id="3.40.50.300">
    <property type="entry name" value="P-loop containing nucleotide triphosphate hydrolases"/>
    <property type="match status" value="1"/>
</dbReference>
<keyword evidence="1" id="KW-0547">Nucleotide-binding</keyword>
<evidence type="ECO:0000256" key="1">
    <source>
        <dbReference type="ARBA" id="ARBA00022741"/>
    </source>
</evidence>
<dbReference type="eggNOG" id="ENOG502QQ4X">
    <property type="taxonomic scope" value="Eukaryota"/>
</dbReference>
<dbReference type="GO" id="GO:0005524">
    <property type="term" value="F:ATP binding"/>
    <property type="evidence" value="ECO:0007669"/>
    <property type="project" value="UniProtKB-KW"/>
</dbReference>
<organism evidence="4 5">
    <name type="scientific">Ectocarpus siliculosus</name>
    <name type="common">Brown alga</name>
    <name type="synonym">Conferva siliculosa</name>
    <dbReference type="NCBI Taxonomy" id="2880"/>
    <lineage>
        <taxon>Eukaryota</taxon>
        <taxon>Sar</taxon>
        <taxon>Stramenopiles</taxon>
        <taxon>Ochrophyta</taxon>
        <taxon>PX clade</taxon>
        <taxon>Phaeophyceae</taxon>
        <taxon>Ectocarpales</taxon>
        <taxon>Ectocarpaceae</taxon>
        <taxon>Ectocarpus</taxon>
    </lineage>
</organism>
<dbReference type="EMBL" id="FN649025">
    <property type="protein sequence ID" value="CBJ27608.1"/>
    <property type="molecule type" value="Genomic_DNA"/>
</dbReference>
<dbReference type="CDD" id="cd00267">
    <property type="entry name" value="ABC_ATPase"/>
    <property type="match status" value="1"/>
</dbReference>
<dbReference type="Proteomes" id="UP000002630">
    <property type="component" value="Linkage Group LG27"/>
</dbReference>
<dbReference type="EMBL" id="FN649752">
    <property type="protein sequence ID" value="CBJ27608.1"/>
    <property type="molecule type" value="Genomic_DNA"/>
</dbReference>
<evidence type="ECO:0000256" key="2">
    <source>
        <dbReference type="ARBA" id="ARBA00022840"/>
    </source>
</evidence>
<keyword evidence="2" id="KW-0067">ATP-binding</keyword>
<evidence type="ECO:0000313" key="5">
    <source>
        <dbReference type="Proteomes" id="UP000002630"/>
    </source>
</evidence>
<accession>D7G6R4</accession>